<evidence type="ECO:0000256" key="2">
    <source>
        <dbReference type="ARBA" id="ARBA00022475"/>
    </source>
</evidence>
<dbReference type="RefSeq" id="WP_124823253.1">
    <property type="nucleotide sequence ID" value="NZ_QDGB01000421.1"/>
</dbReference>
<gene>
    <name evidence="7" type="ORF">DDE19_33660</name>
</gene>
<feature type="transmembrane region" description="Helical" evidence="6">
    <location>
        <begin position="6"/>
        <end position="27"/>
    </location>
</feature>
<dbReference type="GO" id="GO:0005886">
    <property type="term" value="C:plasma membrane"/>
    <property type="evidence" value="ECO:0007669"/>
    <property type="project" value="UniProtKB-SubCell"/>
</dbReference>
<evidence type="ECO:0000256" key="6">
    <source>
        <dbReference type="SAM" id="Phobius"/>
    </source>
</evidence>
<dbReference type="AlphaFoldDB" id="A0A3N9X8D5"/>
<feature type="transmembrane region" description="Helical" evidence="6">
    <location>
        <begin position="107"/>
        <end position="124"/>
    </location>
</feature>
<proteinExistence type="predicted"/>
<dbReference type="PANTHER" id="PTHR30086:SF20">
    <property type="entry name" value="ARGININE EXPORTER PROTEIN ARGO-RELATED"/>
    <property type="match status" value="1"/>
</dbReference>
<feature type="transmembrane region" description="Helical" evidence="6">
    <location>
        <begin position="68"/>
        <end position="86"/>
    </location>
</feature>
<evidence type="ECO:0000256" key="3">
    <source>
        <dbReference type="ARBA" id="ARBA00022692"/>
    </source>
</evidence>
<dbReference type="PANTHER" id="PTHR30086">
    <property type="entry name" value="ARGININE EXPORTER PROTEIN ARGO"/>
    <property type="match status" value="1"/>
</dbReference>
<dbReference type="Proteomes" id="UP000278981">
    <property type="component" value="Unassembled WGS sequence"/>
</dbReference>
<name>A0A3N9X8D5_9ACTN</name>
<dbReference type="InterPro" id="IPR001123">
    <property type="entry name" value="LeuE-type"/>
</dbReference>
<accession>A0A3N9X8D5</accession>
<evidence type="ECO:0000256" key="4">
    <source>
        <dbReference type="ARBA" id="ARBA00022989"/>
    </source>
</evidence>
<keyword evidence="3 6" id="KW-0812">Transmembrane</keyword>
<dbReference type="OrthoDB" id="5638726at2"/>
<keyword evidence="5 6" id="KW-0472">Membrane</keyword>
<dbReference type="GO" id="GO:0015171">
    <property type="term" value="F:amino acid transmembrane transporter activity"/>
    <property type="evidence" value="ECO:0007669"/>
    <property type="project" value="TreeGrafter"/>
</dbReference>
<reference evidence="7 8" key="1">
    <citation type="submission" date="2018-04" db="EMBL/GenBank/DDBJ databases">
        <title>Micromonosporas from Atacama Desert.</title>
        <authorList>
            <person name="Carro L."/>
            <person name="Klenk H.-P."/>
            <person name="Goodfellow M."/>
        </authorList>
    </citation>
    <scope>NUCLEOTIDE SEQUENCE [LARGE SCALE GENOMIC DNA]</scope>
    <source>
        <strain evidence="7 8">LB19</strain>
    </source>
</reference>
<comment type="caution">
    <text evidence="7">The sequence shown here is derived from an EMBL/GenBank/DDBJ whole genome shotgun (WGS) entry which is preliminary data.</text>
</comment>
<protein>
    <submittedName>
        <fullName evidence="7">Amino acid transporter</fullName>
    </submittedName>
</protein>
<feature type="transmembrane region" description="Helical" evidence="6">
    <location>
        <begin position="39"/>
        <end position="62"/>
    </location>
</feature>
<comment type="subcellular location">
    <subcellularLocation>
        <location evidence="1">Cell membrane</location>
        <topology evidence="1">Multi-pass membrane protein</topology>
    </subcellularLocation>
</comment>
<evidence type="ECO:0000313" key="7">
    <source>
        <dbReference type="EMBL" id="RQX09368.1"/>
    </source>
</evidence>
<organism evidence="7 8">
    <name type="scientific">Micromonospora ureilytica</name>
    <dbReference type="NCBI Taxonomy" id="709868"/>
    <lineage>
        <taxon>Bacteria</taxon>
        <taxon>Bacillati</taxon>
        <taxon>Actinomycetota</taxon>
        <taxon>Actinomycetes</taxon>
        <taxon>Micromonosporales</taxon>
        <taxon>Micromonosporaceae</taxon>
        <taxon>Micromonospora</taxon>
    </lineage>
</organism>
<feature type="transmembrane region" description="Helical" evidence="6">
    <location>
        <begin position="144"/>
        <end position="163"/>
    </location>
</feature>
<keyword evidence="4 6" id="KW-1133">Transmembrane helix</keyword>
<dbReference type="Pfam" id="PF01810">
    <property type="entry name" value="LysE"/>
    <property type="match status" value="1"/>
</dbReference>
<dbReference type="EMBL" id="QDGB01000421">
    <property type="protein sequence ID" value="RQX09368.1"/>
    <property type="molecule type" value="Genomic_DNA"/>
</dbReference>
<sequence length="198" mass="20388">MLTSAVAGFSIAIALIVAIGAQNAFVLRQGLRREHVVPVVLACAASDALLIMAGVAGFGSLVTDRPGLLVAIRWCGAAFLLCYAGLAARRALRPGALLPTDRPPTTLGATLLACAALTYLNPHVYLDTVLLLGGVAQQHPHRWVFGAGATLASAVWFTALGVGARRLAPLLARAVAWRVLDAIIAVVMAGLAVALLVA</sequence>
<evidence type="ECO:0000256" key="1">
    <source>
        <dbReference type="ARBA" id="ARBA00004651"/>
    </source>
</evidence>
<evidence type="ECO:0000256" key="5">
    <source>
        <dbReference type="ARBA" id="ARBA00023136"/>
    </source>
</evidence>
<evidence type="ECO:0000313" key="8">
    <source>
        <dbReference type="Proteomes" id="UP000278981"/>
    </source>
</evidence>
<feature type="transmembrane region" description="Helical" evidence="6">
    <location>
        <begin position="175"/>
        <end position="197"/>
    </location>
</feature>
<keyword evidence="2" id="KW-1003">Cell membrane</keyword>